<feature type="domain" description="Resolvase/invertase-type recombinase catalytic" evidence="2">
    <location>
        <begin position="6"/>
        <end position="54"/>
    </location>
</feature>
<dbReference type="SUPFAM" id="SSF53041">
    <property type="entry name" value="Resolvase-like"/>
    <property type="match status" value="1"/>
</dbReference>
<dbReference type="InterPro" id="IPR036162">
    <property type="entry name" value="Resolvase-like_N_sf"/>
</dbReference>
<gene>
    <name evidence="3" type="ORF">BJ993_003383</name>
</gene>
<dbReference type="EMBL" id="JACBZM010000001">
    <property type="protein sequence ID" value="NYI46303.1"/>
    <property type="molecule type" value="Genomic_DNA"/>
</dbReference>
<dbReference type="InterPro" id="IPR006119">
    <property type="entry name" value="Resolv_N"/>
</dbReference>
<protein>
    <submittedName>
        <fullName evidence="3">DNA invertase Pin-like site-specific DNA recombinase</fullName>
    </submittedName>
</protein>
<evidence type="ECO:0000256" key="1">
    <source>
        <dbReference type="SAM" id="MobiDB-lite"/>
    </source>
</evidence>
<evidence type="ECO:0000313" key="3">
    <source>
        <dbReference type="EMBL" id="NYI46303.1"/>
    </source>
</evidence>
<dbReference type="GO" id="GO:0003677">
    <property type="term" value="F:DNA binding"/>
    <property type="evidence" value="ECO:0007669"/>
    <property type="project" value="InterPro"/>
</dbReference>
<dbReference type="AlphaFoldDB" id="A0A7Z0CPH2"/>
<sequence>MQKNRAAIYTRISQDRTGAGLGVDRQEQDCRAKAEELGLDVVAVFSDNDTSAYRPRSAPATGTSSKP</sequence>
<reference evidence="3 4" key="1">
    <citation type="submission" date="2020-07" db="EMBL/GenBank/DDBJ databases">
        <title>Sequencing the genomes of 1000 actinobacteria strains.</title>
        <authorList>
            <person name="Klenk H.-P."/>
        </authorList>
    </citation>
    <scope>NUCLEOTIDE SEQUENCE [LARGE SCALE GENOMIC DNA]</scope>
    <source>
        <strain evidence="3 4">DSM 15131</strain>
    </source>
</reference>
<accession>A0A7Z0CPH2</accession>
<comment type="caution">
    <text evidence="3">The sequence shown here is derived from an EMBL/GenBank/DDBJ whole genome shotgun (WGS) entry which is preliminary data.</text>
</comment>
<dbReference type="GO" id="GO:0000150">
    <property type="term" value="F:DNA strand exchange activity"/>
    <property type="evidence" value="ECO:0007669"/>
    <property type="project" value="InterPro"/>
</dbReference>
<name>A0A7Z0CPH2_9ACTN</name>
<proteinExistence type="predicted"/>
<evidence type="ECO:0000259" key="2">
    <source>
        <dbReference type="Pfam" id="PF00239"/>
    </source>
</evidence>
<dbReference type="Pfam" id="PF00239">
    <property type="entry name" value="Resolvase"/>
    <property type="match status" value="1"/>
</dbReference>
<dbReference type="Proteomes" id="UP000562045">
    <property type="component" value="Unassembled WGS sequence"/>
</dbReference>
<organism evidence="3 4">
    <name type="scientific">Nocardioides aromaticivorans</name>
    <dbReference type="NCBI Taxonomy" id="200618"/>
    <lineage>
        <taxon>Bacteria</taxon>
        <taxon>Bacillati</taxon>
        <taxon>Actinomycetota</taxon>
        <taxon>Actinomycetes</taxon>
        <taxon>Propionibacteriales</taxon>
        <taxon>Nocardioidaceae</taxon>
        <taxon>Nocardioides</taxon>
    </lineage>
</organism>
<dbReference type="Gene3D" id="3.40.50.1390">
    <property type="entry name" value="Resolvase, N-terminal catalytic domain"/>
    <property type="match status" value="1"/>
</dbReference>
<evidence type="ECO:0000313" key="4">
    <source>
        <dbReference type="Proteomes" id="UP000562045"/>
    </source>
</evidence>
<feature type="region of interest" description="Disordered" evidence="1">
    <location>
        <begin position="48"/>
        <end position="67"/>
    </location>
</feature>